<comment type="caution">
    <text evidence="11">The sequence shown here is derived from an EMBL/GenBank/DDBJ whole genome shotgun (WGS) entry which is preliminary data.</text>
</comment>
<reference evidence="11 12" key="1">
    <citation type="submission" date="2024-09" db="EMBL/GenBank/DDBJ databases">
        <authorList>
            <person name="Salinas-Garcia M.A."/>
            <person name="Prieme A."/>
        </authorList>
    </citation>
    <scope>NUCLEOTIDE SEQUENCE [LARGE SCALE GENOMIC DNA]</scope>
    <source>
        <strain evidence="11 12">DSM 21081</strain>
    </source>
</reference>
<dbReference type="RefSeq" id="WP_373972939.1">
    <property type="nucleotide sequence ID" value="NZ_JBHDLJ010000014.1"/>
</dbReference>
<feature type="transmembrane region" description="Helical" evidence="8">
    <location>
        <begin position="344"/>
        <end position="365"/>
    </location>
</feature>
<feature type="domain" description="ABC transporter" evidence="9">
    <location>
        <begin position="396"/>
        <end position="630"/>
    </location>
</feature>
<keyword evidence="4 11" id="KW-0067">ATP-binding</keyword>
<dbReference type="InterPro" id="IPR036640">
    <property type="entry name" value="ABC1_TM_sf"/>
</dbReference>
<comment type="subcellular location">
    <subcellularLocation>
        <location evidence="1">Cell membrane</location>
        <topology evidence="1">Multi-pass membrane protein</topology>
    </subcellularLocation>
</comment>
<evidence type="ECO:0000256" key="4">
    <source>
        <dbReference type="ARBA" id="ARBA00022840"/>
    </source>
</evidence>
<dbReference type="EMBL" id="JBHDLJ010000014">
    <property type="protein sequence ID" value="MFB0835762.1"/>
    <property type="molecule type" value="Genomic_DNA"/>
</dbReference>
<feature type="domain" description="ABC transmembrane type-1" evidence="10">
    <location>
        <begin position="76"/>
        <end position="360"/>
    </location>
</feature>
<dbReference type="SUPFAM" id="SSF52540">
    <property type="entry name" value="P-loop containing nucleoside triphosphate hydrolases"/>
    <property type="match status" value="1"/>
</dbReference>
<dbReference type="InterPro" id="IPR039421">
    <property type="entry name" value="Type_1_exporter"/>
</dbReference>
<evidence type="ECO:0000259" key="10">
    <source>
        <dbReference type="PROSITE" id="PS50929"/>
    </source>
</evidence>
<dbReference type="PROSITE" id="PS50929">
    <property type="entry name" value="ABC_TM1F"/>
    <property type="match status" value="1"/>
</dbReference>
<keyword evidence="5 8" id="KW-1133">Transmembrane helix</keyword>
<dbReference type="Pfam" id="PF00005">
    <property type="entry name" value="ABC_tran"/>
    <property type="match status" value="1"/>
</dbReference>
<dbReference type="CDD" id="cd18550">
    <property type="entry name" value="ABC_6TM_exporter_like"/>
    <property type="match status" value="1"/>
</dbReference>
<name>A0ABV4UU24_9MICC</name>
<dbReference type="GO" id="GO:0005524">
    <property type="term" value="F:ATP binding"/>
    <property type="evidence" value="ECO:0007669"/>
    <property type="project" value="UniProtKB-KW"/>
</dbReference>
<gene>
    <name evidence="11" type="ORF">ACETWP_14315</name>
</gene>
<organism evidence="11 12">
    <name type="scientific">Arthrobacter halodurans</name>
    <dbReference type="NCBI Taxonomy" id="516699"/>
    <lineage>
        <taxon>Bacteria</taxon>
        <taxon>Bacillati</taxon>
        <taxon>Actinomycetota</taxon>
        <taxon>Actinomycetes</taxon>
        <taxon>Micrococcales</taxon>
        <taxon>Micrococcaceae</taxon>
        <taxon>Arthrobacter</taxon>
    </lineage>
</organism>
<accession>A0ABV4UU24</accession>
<keyword evidence="6 8" id="KW-0472">Membrane</keyword>
<feature type="compositionally biased region" description="Low complexity" evidence="7">
    <location>
        <begin position="37"/>
        <end position="49"/>
    </location>
</feature>
<feature type="transmembrane region" description="Helical" evidence="8">
    <location>
        <begin position="302"/>
        <end position="324"/>
    </location>
</feature>
<dbReference type="Pfam" id="PF00664">
    <property type="entry name" value="ABC_membrane"/>
    <property type="match status" value="1"/>
</dbReference>
<evidence type="ECO:0000259" key="9">
    <source>
        <dbReference type="PROSITE" id="PS50893"/>
    </source>
</evidence>
<dbReference type="Proteomes" id="UP001575652">
    <property type="component" value="Unassembled WGS sequence"/>
</dbReference>
<dbReference type="PANTHER" id="PTHR43394:SF1">
    <property type="entry name" value="ATP-BINDING CASSETTE SUB-FAMILY B MEMBER 10, MITOCHONDRIAL"/>
    <property type="match status" value="1"/>
</dbReference>
<dbReference type="InterPro" id="IPR003439">
    <property type="entry name" value="ABC_transporter-like_ATP-bd"/>
</dbReference>
<evidence type="ECO:0000256" key="6">
    <source>
        <dbReference type="ARBA" id="ARBA00023136"/>
    </source>
</evidence>
<dbReference type="Gene3D" id="3.40.50.300">
    <property type="entry name" value="P-loop containing nucleotide triphosphate hydrolases"/>
    <property type="match status" value="1"/>
</dbReference>
<evidence type="ECO:0000256" key="8">
    <source>
        <dbReference type="SAM" id="Phobius"/>
    </source>
</evidence>
<dbReference type="PROSITE" id="PS00211">
    <property type="entry name" value="ABC_TRANSPORTER_1"/>
    <property type="match status" value="1"/>
</dbReference>
<feature type="region of interest" description="Disordered" evidence="7">
    <location>
        <begin position="1"/>
        <end position="50"/>
    </location>
</feature>
<feature type="transmembrane region" description="Helical" evidence="8">
    <location>
        <begin position="112"/>
        <end position="136"/>
    </location>
</feature>
<evidence type="ECO:0000256" key="1">
    <source>
        <dbReference type="ARBA" id="ARBA00004651"/>
    </source>
</evidence>
<dbReference type="InterPro" id="IPR011527">
    <property type="entry name" value="ABC1_TM_dom"/>
</dbReference>
<dbReference type="PANTHER" id="PTHR43394">
    <property type="entry name" value="ATP-DEPENDENT PERMEASE MDL1, MITOCHONDRIAL"/>
    <property type="match status" value="1"/>
</dbReference>
<evidence type="ECO:0000256" key="3">
    <source>
        <dbReference type="ARBA" id="ARBA00022741"/>
    </source>
</evidence>
<dbReference type="InterPro" id="IPR027417">
    <property type="entry name" value="P-loop_NTPase"/>
</dbReference>
<dbReference type="SMART" id="SM00382">
    <property type="entry name" value="AAA"/>
    <property type="match status" value="1"/>
</dbReference>
<dbReference type="SUPFAM" id="SSF90123">
    <property type="entry name" value="ABC transporter transmembrane region"/>
    <property type="match status" value="1"/>
</dbReference>
<protein>
    <submittedName>
        <fullName evidence="11">ABC transporter ATP-binding protein</fullName>
    </submittedName>
</protein>
<evidence type="ECO:0000256" key="5">
    <source>
        <dbReference type="ARBA" id="ARBA00022989"/>
    </source>
</evidence>
<proteinExistence type="predicted"/>
<feature type="transmembrane region" description="Helical" evidence="8">
    <location>
        <begin position="75"/>
        <end position="100"/>
    </location>
</feature>
<evidence type="ECO:0000313" key="11">
    <source>
        <dbReference type="EMBL" id="MFB0835762.1"/>
    </source>
</evidence>
<evidence type="ECO:0000256" key="2">
    <source>
        <dbReference type="ARBA" id="ARBA00022692"/>
    </source>
</evidence>
<keyword evidence="3" id="KW-0547">Nucleotide-binding</keyword>
<dbReference type="Gene3D" id="1.20.1560.10">
    <property type="entry name" value="ABC transporter type 1, transmembrane domain"/>
    <property type="match status" value="1"/>
</dbReference>
<keyword evidence="12" id="KW-1185">Reference proteome</keyword>
<dbReference type="InterPro" id="IPR017871">
    <property type="entry name" value="ABC_transporter-like_CS"/>
</dbReference>
<keyword evidence="2 8" id="KW-0812">Transmembrane</keyword>
<sequence length="645" mass="67221">MATTNRPPGSRGRDAGTPRRPSAPQDPADVPVPSDTAAAPRGAARVSAADRSQLARHPVSVRRIAALFAPHRARIAVVVLLISASSVIGLAQPFLIRAIIDVALPRQDVALLAALAGGLVAVAAATALLGVVQTWMATAMGQRVMHALRTSLFTHLQRQSLGFFTRTRGGDVQSRLTHDISGMQSVVTTSATSVASNLTTAVATAAAMVALSPRLSLLSLAVIPPAVYLSRRVALLRRDITAARQGELAGLHSQVEEGLSVSGVRLAKTLGTAGRDADRFAESSERLIGLEMRSQLAGRWRMATMGIVFAAIPAVIYLAAGFPAASGGMTVGTLVAFTALQGTIFRPIMGLLNVGVQWVAAMALFSRIFEYLDLVPDVRPPVRPRAVDPARVRGEVRFEGVGFAYDGGEQVLRGVDLLVPAGSTTAVVGATGSGKSTLGSLVPRLHDATAGRVTIDGIDVRDFAPEDLARIVGVVSQESYLIHASLRENLRLAAPGADDARLWEALAAARIADLVAGLPAGLDTVVGARGHRFSGGEQQRLAIARTILRNPRVLVLDEATSALDNSTEAEVQAALDRLAAGRTTITIAHRLSTVGRADQIVVLDGGRVAERGTPAELADAGGAYARLARAAGLALPERFEGAGAA</sequence>
<evidence type="ECO:0000256" key="7">
    <source>
        <dbReference type="SAM" id="MobiDB-lite"/>
    </source>
</evidence>
<dbReference type="InterPro" id="IPR003593">
    <property type="entry name" value="AAA+_ATPase"/>
</dbReference>
<evidence type="ECO:0000313" key="12">
    <source>
        <dbReference type="Proteomes" id="UP001575652"/>
    </source>
</evidence>
<dbReference type="PROSITE" id="PS50893">
    <property type="entry name" value="ABC_TRANSPORTER_2"/>
    <property type="match status" value="1"/>
</dbReference>